<keyword evidence="1" id="KW-0560">Oxidoreductase</keyword>
<dbReference type="OrthoDB" id="48988at2759"/>
<dbReference type="EnsemblFungi" id="EJT82054">
    <property type="protein sequence ID" value="EJT82054"/>
    <property type="gene ID" value="GGTG_02028"/>
</dbReference>
<accession>J3NL86</accession>
<dbReference type="PROSITE" id="PS00062">
    <property type="entry name" value="ALDOKETO_REDUCTASE_2"/>
    <property type="match status" value="1"/>
</dbReference>
<dbReference type="RefSeq" id="XP_009218063.1">
    <property type="nucleotide sequence ID" value="XM_009219799.1"/>
</dbReference>
<dbReference type="eggNOG" id="ENOG502SMNT">
    <property type="taxonomic scope" value="Eukaryota"/>
</dbReference>
<reference evidence="3" key="2">
    <citation type="submission" date="2010-07" db="EMBL/GenBank/DDBJ databases">
        <authorList>
            <consortium name="The Broad Institute Genome Sequencing Platform"/>
            <consortium name="Broad Institute Genome Sequencing Center for Infectious Disease"/>
            <person name="Ma L.-J."/>
            <person name="Dead R."/>
            <person name="Young S."/>
            <person name="Zeng Q."/>
            <person name="Koehrsen M."/>
            <person name="Alvarado L."/>
            <person name="Berlin A."/>
            <person name="Chapman S.B."/>
            <person name="Chen Z."/>
            <person name="Freedman E."/>
            <person name="Gellesch M."/>
            <person name="Goldberg J."/>
            <person name="Griggs A."/>
            <person name="Gujja S."/>
            <person name="Heilman E.R."/>
            <person name="Heiman D."/>
            <person name="Hepburn T."/>
            <person name="Howarth C."/>
            <person name="Jen D."/>
            <person name="Larson L."/>
            <person name="Mehta T."/>
            <person name="Neiman D."/>
            <person name="Pearson M."/>
            <person name="Roberts A."/>
            <person name="Saif S."/>
            <person name="Shea T."/>
            <person name="Shenoy N."/>
            <person name="Sisk P."/>
            <person name="Stolte C."/>
            <person name="Sykes S."/>
            <person name="Walk T."/>
            <person name="White J."/>
            <person name="Yandava C."/>
            <person name="Haas B."/>
            <person name="Nusbaum C."/>
            <person name="Birren B."/>
        </authorList>
    </citation>
    <scope>NUCLEOTIDE SEQUENCE</scope>
    <source>
        <strain evidence="3">R3-111a-1</strain>
    </source>
</reference>
<organism evidence="3">
    <name type="scientific">Gaeumannomyces tritici (strain R3-111a-1)</name>
    <name type="common">Wheat and barley take-all root rot fungus</name>
    <name type="synonym">Gaeumannomyces graminis var. tritici</name>
    <dbReference type="NCBI Taxonomy" id="644352"/>
    <lineage>
        <taxon>Eukaryota</taxon>
        <taxon>Fungi</taxon>
        <taxon>Dikarya</taxon>
        <taxon>Ascomycota</taxon>
        <taxon>Pezizomycotina</taxon>
        <taxon>Sordariomycetes</taxon>
        <taxon>Sordariomycetidae</taxon>
        <taxon>Magnaporthales</taxon>
        <taxon>Magnaporthaceae</taxon>
        <taxon>Gaeumannomyces</taxon>
    </lineage>
</organism>
<evidence type="ECO:0000256" key="1">
    <source>
        <dbReference type="ARBA" id="ARBA00023002"/>
    </source>
</evidence>
<evidence type="ECO:0000259" key="2">
    <source>
        <dbReference type="Pfam" id="PF00248"/>
    </source>
</evidence>
<evidence type="ECO:0000313" key="4">
    <source>
        <dbReference type="EnsemblFungi" id="EJT82054"/>
    </source>
</evidence>
<dbReference type="GO" id="GO:0005829">
    <property type="term" value="C:cytosol"/>
    <property type="evidence" value="ECO:0007669"/>
    <property type="project" value="TreeGrafter"/>
</dbReference>
<protein>
    <recommendedName>
        <fullName evidence="2">NADP-dependent oxidoreductase domain-containing protein</fullName>
    </recommendedName>
</protein>
<dbReference type="GeneID" id="20342486"/>
<dbReference type="GO" id="GO:0016491">
    <property type="term" value="F:oxidoreductase activity"/>
    <property type="evidence" value="ECO:0007669"/>
    <property type="project" value="UniProtKB-KW"/>
</dbReference>
<dbReference type="Gene3D" id="3.20.20.100">
    <property type="entry name" value="NADP-dependent oxidoreductase domain"/>
    <property type="match status" value="1"/>
</dbReference>
<evidence type="ECO:0000313" key="3">
    <source>
        <dbReference type="EMBL" id="EJT82054.1"/>
    </source>
</evidence>
<dbReference type="HOGENOM" id="CLU_023205_1_1_1"/>
<dbReference type="InterPro" id="IPR018170">
    <property type="entry name" value="Aldo/ket_reductase_CS"/>
</dbReference>
<proteinExistence type="predicted"/>
<dbReference type="VEuPathDB" id="FungiDB:GGTG_02028"/>
<sequence>MAPSHPILVFGAANFGSPWGGPATTAEGFPGMVDALDRLGIKRIDTAAIYPAGGKPGDSERIIAASGVASHPAGFQVDTKVAWTLGQPQGTLTAEKVSASAIKSLENLGVDKINVLYAHVPDPTTPLEEQVEAFEEQRRKGRCREIGLSNFSPQMVEDWVAICKQKGYAVPSVYQGEYNLTHRQEEATLFPVLRRHGIAFLAWSPLASGFLSGRLTAGAVDASSSRFADPGVVGGMLRASLDRPELHAAVRALQPLLEAKGISHAAAALRWVAFHSVLRADLGDGLVLGASRVEQVEQNVAAIADGPLPDDVVRGIEDTRANASAEQVAVVQKASKEAESK</sequence>
<dbReference type="InterPro" id="IPR023210">
    <property type="entry name" value="NADP_OxRdtase_dom"/>
</dbReference>
<feature type="domain" description="NADP-dependent oxidoreductase" evidence="2">
    <location>
        <begin position="8"/>
        <end position="318"/>
    </location>
</feature>
<reference evidence="4" key="4">
    <citation type="journal article" date="2015" name="G3 (Bethesda)">
        <title>Genome sequences of three phytopathogenic species of the Magnaporthaceae family of fungi.</title>
        <authorList>
            <person name="Okagaki L.H."/>
            <person name="Nunes C.C."/>
            <person name="Sailsbery J."/>
            <person name="Clay B."/>
            <person name="Brown D."/>
            <person name="John T."/>
            <person name="Oh Y."/>
            <person name="Young N."/>
            <person name="Fitzgerald M."/>
            <person name="Haas B.J."/>
            <person name="Zeng Q."/>
            <person name="Young S."/>
            <person name="Adiconis X."/>
            <person name="Fan L."/>
            <person name="Levin J.Z."/>
            <person name="Mitchell T.K."/>
            <person name="Okubara P.A."/>
            <person name="Farman M.L."/>
            <person name="Kohn L.M."/>
            <person name="Birren B."/>
            <person name="Ma L.-J."/>
            <person name="Dean R.A."/>
        </authorList>
    </citation>
    <scope>NUCLEOTIDE SEQUENCE</scope>
    <source>
        <strain evidence="4">R3-111a-1</strain>
    </source>
</reference>
<dbReference type="EMBL" id="GL385395">
    <property type="protein sequence ID" value="EJT82054.1"/>
    <property type="molecule type" value="Genomic_DNA"/>
</dbReference>
<name>J3NL86_GAET3</name>
<dbReference type="InterPro" id="IPR050523">
    <property type="entry name" value="AKR_Detox_Biosynth"/>
</dbReference>
<dbReference type="AlphaFoldDB" id="J3NL86"/>
<dbReference type="PANTHER" id="PTHR43364:SF4">
    <property type="entry name" value="NAD(P)-LINKED OXIDOREDUCTASE SUPERFAMILY PROTEIN"/>
    <property type="match status" value="1"/>
</dbReference>
<dbReference type="PANTHER" id="PTHR43364">
    <property type="entry name" value="NADH-SPECIFIC METHYLGLYOXAL REDUCTASE-RELATED"/>
    <property type="match status" value="1"/>
</dbReference>
<keyword evidence="5" id="KW-1185">Reference proteome</keyword>
<reference evidence="3" key="3">
    <citation type="submission" date="2010-09" db="EMBL/GenBank/DDBJ databases">
        <title>Annotation of Gaeumannomyces graminis var. tritici R3-111a-1.</title>
        <authorList>
            <consortium name="The Broad Institute Genome Sequencing Platform"/>
            <person name="Ma L.-J."/>
            <person name="Dead R."/>
            <person name="Young S.K."/>
            <person name="Zeng Q."/>
            <person name="Gargeya S."/>
            <person name="Fitzgerald M."/>
            <person name="Haas B."/>
            <person name="Abouelleil A."/>
            <person name="Alvarado L."/>
            <person name="Arachchi H.M."/>
            <person name="Berlin A."/>
            <person name="Brown A."/>
            <person name="Chapman S.B."/>
            <person name="Chen Z."/>
            <person name="Dunbar C."/>
            <person name="Freedman E."/>
            <person name="Gearin G."/>
            <person name="Gellesch M."/>
            <person name="Goldberg J."/>
            <person name="Griggs A."/>
            <person name="Gujja S."/>
            <person name="Heiman D."/>
            <person name="Howarth C."/>
            <person name="Larson L."/>
            <person name="Lui A."/>
            <person name="MacDonald P.J.P."/>
            <person name="Mehta T."/>
            <person name="Montmayeur A."/>
            <person name="Murphy C."/>
            <person name="Neiman D."/>
            <person name="Pearson M."/>
            <person name="Priest M."/>
            <person name="Roberts A."/>
            <person name="Saif S."/>
            <person name="Shea T."/>
            <person name="Shenoy N."/>
            <person name="Sisk P."/>
            <person name="Stolte C."/>
            <person name="Sykes S."/>
            <person name="Yandava C."/>
            <person name="Wortman J."/>
            <person name="Nusbaum C."/>
            <person name="Birren B."/>
        </authorList>
    </citation>
    <scope>NUCLEOTIDE SEQUENCE</scope>
    <source>
        <strain evidence="3">R3-111a-1</strain>
    </source>
</reference>
<dbReference type="InterPro" id="IPR036812">
    <property type="entry name" value="NAD(P)_OxRdtase_dom_sf"/>
</dbReference>
<dbReference type="Pfam" id="PF00248">
    <property type="entry name" value="Aldo_ket_red"/>
    <property type="match status" value="1"/>
</dbReference>
<dbReference type="SUPFAM" id="SSF51430">
    <property type="entry name" value="NAD(P)-linked oxidoreductase"/>
    <property type="match status" value="1"/>
</dbReference>
<dbReference type="Proteomes" id="UP000006039">
    <property type="component" value="Unassembled WGS sequence"/>
</dbReference>
<reference evidence="4" key="5">
    <citation type="submission" date="2018-04" db="UniProtKB">
        <authorList>
            <consortium name="EnsemblFungi"/>
        </authorList>
    </citation>
    <scope>IDENTIFICATION</scope>
    <source>
        <strain evidence="4">R3-111a-1</strain>
    </source>
</reference>
<gene>
    <name evidence="4" type="primary">20342486</name>
    <name evidence="3" type="ORF">GGTG_02028</name>
</gene>
<dbReference type="CDD" id="cd19075">
    <property type="entry name" value="AKR_AKR7A1-5"/>
    <property type="match status" value="1"/>
</dbReference>
<reference evidence="5" key="1">
    <citation type="submission" date="2010-07" db="EMBL/GenBank/DDBJ databases">
        <title>The genome sequence of Gaeumannomyces graminis var. tritici strain R3-111a-1.</title>
        <authorList>
            <consortium name="The Broad Institute Genome Sequencing Platform"/>
            <person name="Ma L.-J."/>
            <person name="Dead R."/>
            <person name="Young S."/>
            <person name="Zeng Q."/>
            <person name="Koehrsen M."/>
            <person name="Alvarado L."/>
            <person name="Berlin A."/>
            <person name="Chapman S.B."/>
            <person name="Chen Z."/>
            <person name="Freedman E."/>
            <person name="Gellesch M."/>
            <person name="Goldberg J."/>
            <person name="Griggs A."/>
            <person name="Gujja S."/>
            <person name="Heilman E.R."/>
            <person name="Heiman D."/>
            <person name="Hepburn T."/>
            <person name="Howarth C."/>
            <person name="Jen D."/>
            <person name="Larson L."/>
            <person name="Mehta T."/>
            <person name="Neiman D."/>
            <person name="Pearson M."/>
            <person name="Roberts A."/>
            <person name="Saif S."/>
            <person name="Shea T."/>
            <person name="Shenoy N."/>
            <person name="Sisk P."/>
            <person name="Stolte C."/>
            <person name="Sykes S."/>
            <person name="Walk T."/>
            <person name="White J."/>
            <person name="Yandava C."/>
            <person name="Haas B."/>
            <person name="Nusbaum C."/>
            <person name="Birren B."/>
        </authorList>
    </citation>
    <scope>NUCLEOTIDE SEQUENCE [LARGE SCALE GENOMIC DNA]</scope>
    <source>
        <strain evidence="5">R3-111a-1</strain>
    </source>
</reference>
<dbReference type="STRING" id="644352.J3NL86"/>
<evidence type="ECO:0000313" key="5">
    <source>
        <dbReference type="Proteomes" id="UP000006039"/>
    </source>
</evidence>